<reference evidence="9" key="1">
    <citation type="submission" date="2020-07" db="EMBL/GenBank/DDBJ databases">
        <title>Multicomponent nature underlies the extraordinary mechanical properties of spider dragline silk.</title>
        <authorList>
            <person name="Kono N."/>
            <person name="Nakamura H."/>
            <person name="Mori M."/>
            <person name="Yoshida Y."/>
            <person name="Ohtoshi R."/>
            <person name="Malay A.D."/>
            <person name="Moran D.A.P."/>
            <person name="Tomita M."/>
            <person name="Numata K."/>
            <person name="Arakawa K."/>
        </authorList>
    </citation>
    <scope>NUCLEOTIDE SEQUENCE</scope>
</reference>
<evidence type="ECO:0000313" key="9">
    <source>
        <dbReference type="EMBL" id="GFR20239.1"/>
    </source>
</evidence>
<keyword evidence="6 8" id="KW-1133">Transmembrane helix</keyword>
<proteinExistence type="inferred from homology"/>
<sequence length="513" mass="59259">MARFVTIVFQSKEWKDTPFEINQSKLTKIRMILNVIAAMRSNGYRVDSSTSPVQLRHLYNNIGTSEFECLRFKITENNTYSKSTKMKLRSPRPSFSMDYTPKQWIGLYNILILLLVAAMCGMVIYEVYDLNRKFVTIIDSSVVAIDLLATNLINSKMAPYWRIVNEDVSVYSAFFKKRTVDDSIILIIGASSKRETYVEDLRCIVKYDDEEDINIVEATYEKFSNCSTFLVSCQAKDSSTPKKVILISHGDTFSKKWIEIETISSDVNQTGIAACVRPFDGNISTKQIEEFVTFYEMIGLKNFFFYNYNATQGAIQFIHKLIDAGHSIHMFTWNKKMEPSNSCEISWYEYVQDCLHRALRDHNDVLTVRITDLFVPEKYFNLLDLLKSYNNNSYAQLQVATANYCNAPNQDVFHPSVRNMVFRGPFRPSNANYFLRPEMTAAIELYGSFPSKNIRKLTETLSEYEGVVRHLAKECDSNVTFDALAYKYFKLMDKSIDLEKARRNGMKKSLPHI</sequence>
<keyword evidence="5 8" id="KW-0812">Transmembrane</keyword>
<evidence type="ECO:0000313" key="10">
    <source>
        <dbReference type="Proteomes" id="UP000887116"/>
    </source>
</evidence>
<dbReference type="PANTHER" id="PTHR21461">
    <property type="entry name" value="GLYCOSYLTRANSFERASE FAMILY 92 PROTEIN"/>
    <property type="match status" value="1"/>
</dbReference>
<evidence type="ECO:0000256" key="7">
    <source>
        <dbReference type="ARBA" id="ARBA00023136"/>
    </source>
</evidence>
<dbReference type="Pfam" id="PF01697">
    <property type="entry name" value="Glyco_transf_92"/>
    <property type="match status" value="1"/>
</dbReference>
<evidence type="ECO:0000256" key="5">
    <source>
        <dbReference type="ARBA" id="ARBA00022692"/>
    </source>
</evidence>
<evidence type="ECO:0000256" key="8">
    <source>
        <dbReference type="RuleBase" id="RU366017"/>
    </source>
</evidence>
<dbReference type="EC" id="2.4.1.-" evidence="8"/>
<dbReference type="PANTHER" id="PTHR21461:SF87">
    <property type="entry name" value="GH12965P"/>
    <property type="match status" value="1"/>
</dbReference>
<keyword evidence="3 8" id="KW-0328">Glycosyltransferase</keyword>
<evidence type="ECO:0000256" key="4">
    <source>
        <dbReference type="ARBA" id="ARBA00022679"/>
    </source>
</evidence>
<name>A0A8X6IDS5_TRICU</name>
<keyword evidence="4 8" id="KW-0808">Transferase</keyword>
<evidence type="ECO:0000256" key="1">
    <source>
        <dbReference type="ARBA" id="ARBA00004167"/>
    </source>
</evidence>
<dbReference type="OrthoDB" id="6416283at2759"/>
<dbReference type="GO" id="GO:0016020">
    <property type="term" value="C:membrane"/>
    <property type="evidence" value="ECO:0007669"/>
    <property type="project" value="UniProtKB-SubCell"/>
</dbReference>
<comment type="similarity">
    <text evidence="2 8">Belongs to the glycosyltransferase 92 family.</text>
</comment>
<evidence type="ECO:0000256" key="6">
    <source>
        <dbReference type="ARBA" id="ARBA00022989"/>
    </source>
</evidence>
<protein>
    <recommendedName>
        <fullName evidence="8">Glycosyltransferase family 92 protein</fullName>
        <ecNumber evidence="8">2.4.1.-</ecNumber>
    </recommendedName>
</protein>
<feature type="transmembrane region" description="Helical" evidence="8">
    <location>
        <begin position="107"/>
        <end position="128"/>
    </location>
</feature>
<dbReference type="InterPro" id="IPR008166">
    <property type="entry name" value="Glyco_transf_92"/>
</dbReference>
<evidence type="ECO:0000256" key="3">
    <source>
        <dbReference type="ARBA" id="ARBA00022676"/>
    </source>
</evidence>
<dbReference type="GO" id="GO:0005737">
    <property type="term" value="C:cytoplasm"/>
    <property type="evidence" value="ECO:0007669"/>
    <property type="project" value="TreeGrafter"/>
</dbReference>
<dbReference type="AlphaFoldDB" id="A0A8X6IDS5"/>
<gene>
    <name evidence="9" type="primary">AVEN_4566_1</name>
    <name evidence="9" type="ORF">TNCT_239121</name>
</gene>
<keyword evidence="10" id="KW-1185">Reference proteome</keyword>
<comment type="caution">
    <text evidence="9">The sequence shown here is derived from an EMBL/GenBank/DDBJ whole genome shotgun (WGS) entry which is preliminary data.</text>
</comment>
<dbReference type="EMBL" id="BMAO01008029">
    <property type="protein sequence ID" value="GFR20239.1"/>
    <property type="molecule type" value="Genomic_DNA"/>
</dbReference>
<organism evidence="9 10">
    <name type="scientific">Trichonephila clavata</name>
    <name type="common">Joro spider</name>
    <name type="synonym">Nephila clavata</name>
    <dbReference type="NCBI Taxonomy" id="2740835"/>
    <lineage>
        <taxon>Eukaryota</taxon>
        <taxon>Metazoa</taxon>
        <taxon>Ecdysozoa</taxon>
        <taxon>Arthropoda</taxon>
        <taxon>Chelicerata</taxon>
        <taxon>Arachnida</taxon>
        <taxon>Araneae</taxon>
        <taxon>Araneomorphae</taxon>
        <taxon>Entelegynae</taxon>
        <taxon>Araneoidea</taxon>
        <taxon>Nephilidae</taxon>
        <taxon>Trichonephila</taxon>
    </lineage>
</organism>
<evidence type="ECO:0000256" key="2">
    <source>
        <dbReference type="ARBA" id="ARBA00007647"/>
    </source>
</evidence>
<dbReference type="Proteomes" id="UP000887116">
    <property type="component" value="Unassembled WGS sequence"/>
</dbReference>
<keyword evidence="7 8" id="KW-0472">Membrane</keyword>
<dbReference type="GO" id="GO:0016757">
    <property type="term" value="F:glycosyltransferase activity"/>
    <property type="evidence" value="ECO:0007669"/>
    <property type="project" value="UniProtKB-UniRule"/>
</dbReference>
<accession>A0A8X6IDS5</accession>
<comment type="subcellular location">
    <subcellularLocation>
        <location evidence="1">Membrane</location>
        <topology evidence="1">Single-pass membrane protein</topology>
    </subcellularLocation>
</comment>